<protein>
    <submittedName>
        <fullName evidence="1">Uncharacterized protein</fullName>
    </submittedName>
</protein>
<sequence>MRKKKRMKRRPVPKLCDPGMCDHCTYAGEGDFLCDDYPGEAYVVVMSDWEPTENYLHCLRRHGAKGEVAKP</sequence>
<evidence type="ECO:0000313" key="1">
    <source>
        <dbReference type="EMBL" id="MBM6850182.1"/>
    </source>
</evidence>
<name>A0ABS2FTH4_9FIRM</name>
<dbReference type="Proteomes" id="UP000719500">
    <property type="component" value="Unassembled WGS sequence"/>
</dbReference>
<proteinExistence type="predicted"/>
<evidence type="ECO:0000313" key="2">
    <source>
        <dbReference type="Proteomes" id="UP000719500"/>
    </source>
</evidence>
<dbReference type="RefSeq" id="WP_204801921.1">
    <property type="nucleotide sequence ID" value="NZ_JACSNX010000001.1"/>
</dbReference>
<keyword evidence="2" id="KW-1185">Reference proteome</keyword>
<comment type="caution">
    <text evidence="1">The sequence shown here is derived from an EMBL/GenBank/DDBJ whole genome shotgun (WGS) entry which is preliminary data.</text>
</comment>
<organism evidence="1 2">
    <name type="scientific">Oscillibacter valericigenes</name>
    <dbReference type="NCBI Taxonomy" id="351091"/>
    <lineage>
        <taxon>Bacteria</taxon>
        <taxon>Bacillati</taxon>
        <taxon>Bacillota</taxon>
        <taxon>Clostridia</taxon>
        <taxon>Eubacteriales</taxon>
        <taxon>Oscillospiraceae</taxon>
        <taxon>Oscillibacter</taxon>
    </lineage>
</organism>
<dbReference type="EMBL" id="JACSNX010000001">
    <property type="protein sequence ID" value="MBM6850182.1"/>
    <property type="molecule type" value="Genomic_DNA"/>
</dbReference>
<accession>A0ABS2FTH4</accession>
<gene>
    <name evidence="1" type="ORF">H9X91_01860</name>
</gene>
<reference evidence="1 2" key="1">
    <citation type="journal article" date="2021" name="Sci. Rep.">
        <title>The distribution of antibiotic resistance genes in chicken gut microbiota commensals.</title>
        <authorList>
            <person name="Juricova H."/>
            <person name="Matiasovicova J."/>
            <person name="Kubasova T."/>
            <person name="Cejkova D."/>
            <person name="Rychlik I."/>
        </authorList>
    </citation>
    <scope>NUCLEOTIDE SEQUENCE [LARGE SCALE GENOMIC DNA]</scope>
    <source>
        <strain evidence="1 2">An411</strain>
    </source>
</reference>